<dbReference type="AlphaFoldDB" id="A0A8J5J0N9"/>
<organism evidence="1 2">
    <name type="scientific">Phytophthora aleatoria</name>
    <dbReference type="NCBI Taxonomy" id="2496075"/>
    <lineage>
        <taxon>Eukaryota</taxon>
        <taxon>Sar</taxon>
        <taxon>Stramenopiles</taxon>
        <taxon>Oomycota</taxon>
        <taxon>Peronosporomycetes</taxon>
        <taxon>Peronosporales</taxon>
        <taxon>Peronosporaceae</taxon>
        <taxon>Phytophthora</taxon>
    </lineage>
</organism>
<evidence type="ECO:0000313" key="1">
    <source>
        <dbReference type="EMBL" id="KAG6950107.1"/>
    </source>
</evidence>
<dbReference type="Proteomes" id="UP000709295">
    <property type="component" value="Unassembled WGS sequence"/>
</dbReference>
<sequence length="100" mass="11460">MEPTDELFTFGHTKKSIGENGVRALQGVDSARFGVLEEANALVPADKKLEFFIARLSYKYYQRLVNDGWSRIGRQQALHWYSMAEKTTSDTGRTNRFPRS</sequence>
<protein>
    <submittedName>
        <fullName evidence="1">Uncharacterized protein</fullName>
    </submittedName>
</protein>
<comment type="caution">
    <text evidence="1">The sequence shown here is derived from an EMBL/GenBank/DDBJ whole genome shotgun (WGS) entry which is preliminary data.</text>
</comment>
<dbReference type="EMBL" id="JAENGY010001345">
    <property type="protein sequence ID" value="KAG6950107.1"/>
    <property type="molecule type" value="Genomic_DNA"/>
</dbReference>
<accession>A0A8J5J0N9</accession>
<gene>
    <name evidence="1" type="ORF">JG688_00014320</name>
</gene>
<proteinExistence type="predicted"/>
<reference evidence="1" key="1">
    <citation type="submission" date="2021-01" db="EMBL/GenBank/DDBJ databases">
        <title>Phytophthora aleatoria, a newly-described species from Pinus radiata is distinct from Phytophthora cactorum isolates based on comparative genomics.</title>
        <authorList>
            <person name="Mcdougal R."/>
            <person name="Panda P."/>
            <person name="Williams N."/>
            <person name="Studholme D.J."/>
        </authorList>
    </citation>
    <scope>NUCLEOTIDE SEQUENCE</scope>
    <source>
        <strain evidence="1">NZFS 4037</strain>
    </source>
</reference>
<name>A0A8J5J0N9_9STRA</name>
<evidence type="ECO:0000313" key="2">
    <source>
        <dbReference type="Proteomes" id="UP000709295"/>
    </source>
</evidence>
<keyword evidence="2" id="KW-1185">Reference proteome</keyword>